<dbReference type="AlphaFoldDB" id="A0A4R5B7Q7"/>
<dbReference type="InterPro" id="IPR050463">
    <property type="entry name" value="Gfo/Idh/MocA_oxidrdct_glycsds"/>
</dbReference>
<evidence type="ECO:0000313" key="4">
    <source>
        <dbReference type="EMBL" id="TDD82318.1"/>
    </source>
</evidence>
<protein>
    <submittedName>
        <fullName evidence="4">Gfo/Idh/MocA family oxidoreductase</fullName>
    </submittedName>
</protein>
<feature type="domain" description="GFO/IDH/MocA-like oxidoreductase" evidence="3">
    <location>
        <begin position="128"/>
        <end position="258"/>
    </location>
</feature>
<evidence type="ECO:0000259" key="3">
    <source>
        <dbReference type="Pfam" id="PF22725"/>
    </source>
</evidence>
<dbReference type="Proteomes" id="UP000294723">
    <property type="component" value="Unassembled WGS sequence"/>
</dbReference>
<gene>
    <name evidence="4" type="ORF">E1202_27555</name>
</gene>
<organism evidence="4 5">
    <name type="scientific">Saccharopolyspora karakumensis</name>
    <dbReference type="NCBI Taxonomy" id="2530386"/>
    <lineage>
        <taxon>Bacteria</taxon>
        <taxon>Bacillati</taxon>
        <taxon>Actinomycetota</taxon>
        <taxon>Actinomycetes</taxon>
        <taxon>Pseudonocardiales</taxon>
        <taxon>Pseudonocardiaceae</taxon>
        <taxon>Saccharopolyspora</taxon>
    </lineage>
</organism>
<dbReference type="Pfam" id="PF01408">
    <property type="entry name" value="GFO_IDH_MocA"/>
    <property type="match status" value="1"/>
</dbReference>
<comment type="caution">
    <text evidence="4">The sequence shown here is derived from an EMBL/GenBank/DDBJ whole genome shotgun (WGS) entry which is preliminary data.</text>
</comment>
<feature type="domain" description="Gfo/Idh/MocA-like oxidoreductase N-terminal" evidence="2">
    <location>
        <begin position="7"/>
        <end position="118"/>
    </location>
</feature>
<dbReference type="InterPro" id="IPR000683">
    <property type="entry name" value="Gfo/Idh/MocA-like_OxRdtase_N"/>
</dbReference>
<reference evidence="4 5" key="1">
    <citation type="submission" date="2019-03" db="EMBL/GenBank/DDBJ databases">
        <title>Draft genome sequences of novel Actinobacteria.</title>
        <authorList>
            <person name="Sahin N."/>
            <person name="Ay H."/>
            <person name="Saygin H."/>
        </authorList>
    </citation>
    <scope>NUCLEOTIDE SEQUENCE [LARGE SCALE GENOMIC DNA]</scope>
    <source>
        <strain evidence="4 5">5K548</strain>
    </source>
</reference>
<dbReference type="Pfam" id="PF22725">
    <property type="entry name" value="GFO_IDH_MocA_C3"/>
    <property type="match status" value="1"/>
</dbReference>
<name>A0A4R5B7Q7_9PSEU</name>
<evidence type="ECO:0000259" key="2">
    <source>
        <dbReference type="Pfam" id="PF01408"/>
    </source>
</evidence>
<keyword evidence="5" id="KW-1185">Reference proteome</keyword>
<dbReference type="InterPro" id="IPR055170">
    <property type="entry name" value="GFO_IDH_MocA-like_dom"/>
</dbReference>
<accession>A0A4R5B7Q7</accession>
<dbReference type="GO" id="GO:0016491">
    <property type="term" value="F:oxidoreductase activity"/>
    <property type="evidence" value="ECO:0007669"/>
    <property type="project" value="UniProtKB-KW"/>
</dbReference>
<proteinExistence type="predicted"/>
<dbReference type="Gene3D" id="3.40.50.720">
    <property type="entry name" value="NAD(P)-binding Rossmann-like Domain"/>
    <property type="match status" value="1"/>
</dbReference>
<sequence length="363" mass="38878">MSAATTVVLAGVHGHGRWHLGNVGKMPGVELVGICDPRPPEDGLGVPVEPELRALLEKTRPDVTIVCTPIHTHSELALTAARAGSHVLLEKPPTPTLAEFDELAASLAATGRACQVGFQSLGSHALSHVRELLAGGVIGELRGIGAAGAWQRDADYYGRARWAGRRTLDGVAVVDGALTNPFAHAIANALALDGVSADEVPRELSVELYRANPIEADDTSCLRLVTARGTPITVSVTLCADRVVEPYLVIHGAKGRIVLEYRENRVRLETPGRVEVTEHATTDLLANLIAHVRTGEPLLVPPEAARPFMRVLEAVRLAPDPREIPSSHDPERRLRVIPGVSDAVVRSADSLMLMSEMEVPWSE</sequence>
<keyword evidence="1" id="KW-0560">Oxidoreductase</keyword>
<dbReference type="SUPFAM" id="SSF51735">
    <property type="entry name" value="NAD(P)-binding Rossmann-fold domains"/>
    <property type="match status" value="1"/>
</dbReference>
<dbReference type="RefSeq" id="WP_132686247.1">
    <property type="nucleotide sequence ID" value="NZ_SMLA01000066.1"/>
</dbReference>
<dbReference type="GO" id="GO:0000166">
    <property type="term" value="F:nucleotide binding"/>
    <property type="evidence" value="ECO:0007669"/>
    <property type="project" value="InterPro"/>
</dbReference>
<dbReference type="PANTHER" id="PTHR43818:SF11">
    <property type="entry name" value="BCDNA.GH03377"/>
    <property type="match status" value="1"/>
</dbReference>
<dbReference type="SUPFAM" id="SSF55347">
    <property type="entry name" value="Glyceraldehyde-3-phosphate dehydrogenase-like, C-terminal domain"/>
    <property type="match status" value="1"/>
</dbReference>
<evidence type="ECO:0000313" key="5">
    <source>
        <dbReference type="Proteomes" id="UP000294723"/>
    </source>
</evidence>
<evidence type="ECO:0000256" key="1">
    <source>
        <dbReference type="ARBA" id="ARBA00023002"/>
    </source>
</evidence>
<dbReference type="PANTHER" id="PTHR43818">
    <property type="entry name" value="BCDNA.GH03377"/>
    <property type="match status" value="1"/>
</dbReference>
<dbReference type="InterPro" id="IPR036291">
    <property type="entry name" value="NAD(P)-bd_dom_sf"/>
</dbReference>
<dbReference type="Gene3D" id="3.30.360.10">
    <property type="entry name" value="Dihydrodipicolinate Reductase, domain 2"/>
    <property type="match status" value="1"/>
</dbReference>
<dbReference type="EMBL" id="SMLA01000066">
    <property type="protein sequence ID" value="TDD82318.1"/>
    <property type="molecule type" value="Genomic_DNA"/>
</dbReference>